<accession>D1Z0S5</accession>
<gene>
    <name evidence="4" type="primary">rpl22</name>
    <name evidence="7" type="synonym">rpl22p</name>
    <name evidence="7" type="ordered locus">MCP_2225</name>
</gene>
<dbReference type="Pfam" id="PF00237">
    <property type="entry name" value="Ribosomal_L22"/>
    <property type="match status" value="1"/>
</dbReference>
<organism evidence="7 8">
    <name type="scientific">Methanocella paludicola (strain DSM 17711 / JCM 13418 / NBRC 101707 / SANAE)</name>
    <dbReference type="NCBI Taxonomy" id="304371"/>
    <lineage>
        <taxon>Archaea</taxon>
        <taxon>Methanobacteriati</taxon>
        <taxon>Methanobacteriota</taxon>
        <taxon>Stenosarchaea group</taxon>
        <taxon>Methanomicrobia</taxon>
        <taxon>Methanocellales</taxon>
        <taxon>Methanocellaceae</taxon>
        <taxon>Methanocella</taxon>
    </lineage>
</organism>
<comment type="function">
    <text evidence="4">The globular domain of the protein is located near the polypeptide exit tunnel on the outside of the subunit, while an extended beta-hairpin is found that lines the wall of the exit tunnel in the center of the 70S ribosome.</text>
</comment>
<dbReference type="GO" id="GO:0003735">
    <property type="term" value="F:structural constituent of ribosome"/>
    <property type="evidence" value="ECO:0007669"/>
    <property type="project" value="UniProtKB-UniRule"/>
</dbReference>
<dbReference type="GeneID" id="8683156"/>
<evidence type="ECO:0000256" key="3">
    <source>
        <dbReference type="ARBA" id="ARBA00023274"/>
    </source>
</evidence>
<dbReference type="KEGG" id="mpd:MCP_2225"/>
<keyword evidence="3 4" id="KW-0687">Ribonucleoprotein</keyword>
<dbReference type="NCBIfam" id="TIGR01038">
    <property type="entry name" value="uL22_arch_euk"/>
    <property type="match status" value="1"/>
</dbReference>
<dbReference type="Proteomes" id="UP000001882">
    <property type="component" value="Chromosome"/>
</dbReference>
<comment type="function">
    <text evidence="4 6">This protein binds specifically to 23S rRNA. It makes multiple contacts with different domains of the 23S rRNA in the assembled 50S subunit and ribosome.</text>
</comment>
<comment type="similarity">
    <text evidence="1 4 5">Belongs to the universal ribosomal protein uL22 family.</text>
</comment>
<evidence type="ECO:0000256" key="2">
    <source>
        <dbReference type="ARBA" id="ARBA00022980"/>
    </source>
</evidence>
<keyword evidence="4 6" id="KW-0699">rRNA-binding</keyword>
<dbReference type="GO" id="GO:0022625">
    <property type="term" value="C:cytosolic large ribosomal subunit"/>
    <property type="evidence" value="ECO:0007669"/>
    <property type="project" value="UniProtKB-UniRule"/>
</dbReference>
<dbReference type="HAMAP" id="MF_01331_A">
    <property type="entry name" value="Ribosomal_uL22_A"/>
    <property type="match status" value="1"/>
</dbReference>
<dbReference type="SUPFAM" id="SSF54843">
    <property type="entry name" value="Ribosomal protein L22"/>
    <property type="match status" value="1"/>
</dbReference>
<dbReference type="eggNOG" id="arCOG04098">
    <property type="taxonomic scope" value="Archaea"/>
</dbReference>
<reference evidence="7 8" key="1">
    <citation type="journal article" date="2007" name="Appl. Environ. Microbiol.">
        <title>Isolation of key methanogens for global methane emission from rice paddy fields: a novel isolate affiliated with the clone cluster rice cluster I.</title>
        <authorList>
            <person name="Sakai S."/>
            <person name="Imachi H."/>
            <person name="Sekiguchi Y."/>
            <person name="Ohashi A."/>
            <person name="Harada H."/>
            <person name="Kamagata Y."/>
        </authorList>
    </citation>
    <scope>NUCLEOTIDE SEQUENCE [LARGE SCALE GENOMIC DNA]</scope>
    <source>
        <strain evidence="8">DSM 17711 / JCM 13418 / NBRC 101707 / SANAE</strain>
    </source>
</reference>
<dbReference type="RefSeq" id="WP_012900971.1">
    <property type="nucleotide sequence ID" value="NC_013665.1"/>
</dbReference>
<dbReference type="FunCoup" id="D1Z0S5">
    <property type="interactions" value="180"/>
</dbReference>
<evidence type="ECO:0000313" key="7">
    <source>
        <dbReference type="EMBL" id="BAI62297.1"/>
    </source>
</evidence>
<protein>
    <recommendedName>
        <fullName evidence="4">Large ribosomal subunit protein uL22</fullName>
    </recommendedName>
</protein>
<keyword evidence="4 6" id="KW-0694">RNA-binding</keyword>
<dbReference type="InParanoid" id="D1Z0S5"/>
<dbReference type="InterPro" id="IPR005721">
    <property type="entry name" value="Ribosomal_uL22_euk/arc"/>
</dbReference>
<reference evidence="8" key="3">
    <citation type="journal article" date="2011" name="PLoS ONE">
        <title>Genome sequence of a mesophilic hydrogenotrophic methanogen Methanocella paludicola, the first cultivated representative of the order Methanocellales.</title>
        <authorList>
            <person name="Sakai S."/>
            <person name="Takaki Y."/>
            <person name="Shimamura S."/>
            <person name="Sekine M."/>
            <person name="Tajima T."/>
            <person name="Kosugi H."/>
            <person name="Ichikawa N."/>
            <person name="Tasumi E."/>
            <person name="Hiraki A.T."/>
            <person name="Shimizu A."/>
            <person name="Kato Y."/>
            <person name="Nishiko R."/>
            <person name="Mori K."/>
            <person name="Fujita N."/>
            <person name="Imachi H."/>
            <person name="Takai K."/>
        </authorList>
    </citation>
    <scope>NUCLEOTIDE SEQUENCE [LARGE SCALE GENOMIC DNA]</scope>
    <source>
        <strain evidence="8">DSM 17711 / JCM 13418 / NBRC 101707 / SANAE</strain>
    </source>
</reference>
<dbReference type="GO" id="GO:0002181">
    <property type="term" value="P:cytoplasmic translation"/>
    <property type="evidence" value="ECO:0007669"/>
    <property type="project" value="TreeGrafter"/>
</dbReference>
<dbReference type="PANTHER" id="PTHR11593">
    <property type="entry name" value="60S RIBOSOMAL PROTEIN L17"/>
    <property type="match status" value="1"/>
</dbReference>
<evidence type="ECO:0000256" key="1">
    <source>
        <dbReference type="ARBA" id="ARBA00009451"/>
    </source>
</evidence>
<dbReference type="InterPro" id="IPR036394">
    <property type="entry name" value="Ribosomal_uL22_sf"/>
</dbReference>
<dbReference type="EMBL" id="AP011532">
    <property type="protein sequence ID" value="BAI62297.1"/>
    <property type="molecule type" value="Genomic_DNA"/>
</dbReference>
<evidence type="ECO:0000256" key="5">
    <source>
        <dbReference type="RuleBase" id="RU004005"/>
    </source>
</evidence>
<dbReference type="OrthoDB" id="314984at2157"/>
<sequence>MSKVEYSAKFDPATTAKAMAYELNVSPKHCIEILREIKGKKVTTVKTFLEDVIEKKKSVPFKRFNRNVGHKRHQTGWDAGRYPVKACGEILKVIKNAEANAEYKGLDTENMRIIHAASKKGHVTRGMMPRAMGRATDWNIETVTVEVVLGEGEVR</sequence>
<dbReference type="PANTHER" id="PTHR11593:SF10">
    <property type="entry name" value="60S RIBOSOMAL PROTEIN L17"/>
    <property type="match status" value="1"/>
</dbReference>
<evidence type="ECO:0000313" key="8">
    <source>
        <dbReference type="Proteomes" id="UP000001882"/>
    </source>
</evidence>
<comment type="subunit">
    <text evidence="4 6">Part of the 50S ribosomal subunit.</text>
</comment>
<evidence type="ECO:0000256" key="4">
    <source>
        <dbReference type="HAMAP-Rule" id="MF_01331"/>
    </source>
</evidence>
<dbReference type="NCBIfam" id="NF003260">
    <property type="entry name" value="PRK04223.1"/>
    <property type="match status" value="1"/>
</dbReference>
<reference evidence="7 8" key="2">
    <citation type="journal article" date="2008" name="Int. J. Syst. Evol. Microbiol.">
        <title>Methanocella paludicola gen. nov., sp. nov., a methane-producing archaeon, the first isolate of the lineage 'Rice Cluster I', and proposal of the new archaeal order Methanocellales ord. nov.</title>
        <authorList>
            <person name="Sakai S."/>
            <person name="Imachi H."/>
            <person name="Hanada S."/>
            <person name="Ohashi A."/>
            <person name="Harada H."/>
            <person name="Kamagata Y."/>
        </authorList>
    </citation>
    <scope>NUCLEOTIDE SEQUENCE [LARGE SCALE GENOMIC DNA]</scope>
    <source>
        <strain evidence="8">DSM 17711 / JCM 13418 / NBRC 101707 / SANAE</strain>
    </source>
</reference>
<dbReference type="Gene3D" id="3.90.470.10">
    <property type="entry name" value="Ribosomal protein L22/L17"/>
    <property type="match status" value="1"/>
</dbReference>
<dbReference type="InterPro" id="IPR057265">
    <property type="entry name" value="Ribosomal_uL22_arc-type"/>
</dbReference>
<dbReference type="GO" id="GO:0019843">
    <property type="term" value="F:rRNA binding"/>
    <property type="evidence" value="ECO:0007669"/>
    <property type="project" value="UniProtKB-UniRule"/>
</dbReference>
<dbReference type="PATRIC" id="fig|304371.9.peg.2264"/>
<dbReference type="AlphaFoldDB" id="D1Z0S5"/>
<dbReference type="STRING" id="304371.MCP_2225"/>
<keyword evidence="2 4" id="KW-0689">Ribosomal protein</keyword>
<name>D1Z0S5_METPS</name>
<proteinExistence type="inferred from homology"/>
<evidence type="ECO:0000256" key="6">
    <source>
        <dbReference type="RuleBase" id="RU004007"/>
    </source>
</evidence>
<dbReference type="InterPro" id="IPR001063">
    <property type="entry name" value="Ribosomal_uL22"/>
</dbReference>
<dbReference type="CDD" id="cd00336">
    <property type="entry name" value="Ribosomal_L22"/>
    <property type="match status" value="1"/>
</dbReference>
<keyword evidence="8" id="KW-1185">Reference proteome</keyword>